<comment type="subcellular location">
    <subcellularLocation>
        <location evidence="1">Endoplasmic reticulum membrane</location>
        <topology evidence="1">Single-pass type I membrane protein</topology>
    </subcellularLocation>
</comment>
<evidence type="ECO:0000256" key="8">
    <source>
        <dbReference type="ARBA" id="ARBA00023136"/>
    </source>
</evidence>
<feature type="chain" id="PRO_5043049795" description="Protein BIG1" evidence="11">
    <location>
        <begin position="20"/>
        <end position="284"/>
    </location>
</feature>
<organism evidence="13 14">
    <name type="scientific">Parachaetomium inaequale</name>
    <dbReference type="NCBI Taxonomy" id="2588326"/>
    <lineage>
        <taxon>Eukaryota</taxon>
        <taxon>Fungi</taxon>
        <taxon>Dikarya</taxon>
        <taxon>Ascomycota</taxon>
        <taxon>Pezizomycotina</taxon>
        <taxon>Sordariomycetes</taxon>
        <taxon>Sordariomycetidae</taxon>
        <taxon>Sordariales</taxon>
        <taxon>Chaetomiaceae</taxon>
        <taxon>Parachaetomium</taxon>
    </lineage>
</organism>
<feature type="signal peptide" evidence="11">
    <location>
        <begin position="1"/>
        <end position="19"/>
    </location>
</feature>
<keyword evidence="14" id="KW-1185">Reference proteome</keyword>
<keyword evidence="7 10" id="KW-1133">Transmembrane helix</keyword>
<dbReference type="Proteomes" id="UP001303115">
    <property type="component" value="Unassembled WGS sequence"/>
</dbReference>
<proteinExistence type="inferred from homology"/>
<dbReference type="InterPro" id="IPR037654">
    <property type="entry name" value="Big1"/>
</dbReference>
<keyword evidence="6" id="KW-0256">Endoplasmic reticulum</keyword>
<evidence type="ECO:0000256" key="5">
    <source>
        <dbReference type="ARBA" id="ARBA00022729"/>
    </source>
</evidence>
<dbReference type="Pfam" id="PF20520">
    <property type="entry name" value="Ac45-VOA1_TM"/>
    <property type="match status" value="1"/>
</dbReference>
<dbReference type="PANTHER" id="PTHR28285">
    <property type="entry name" value="PROTEIN BIG1"/>
    <property type="match status" value="1"/>
</dbReference>
<accession>A0AAN6PF64</accession>
<evidence type="ECO:0000256" key="2">
    <source>
        <dbReference type="ARBA" id="ARBA00008203"/>
    </source>
</evidence>
<dbReference type="InterPro" id="IPR046756">
    <property type="entry name" value="VAS1/VOA1_TM"/>
</dbReference>
<feature type="domain" description="V-type proton ATPase subunit S1/VOA1 transmembrane" evidence="12">
    <location>
        <begin position="234"/>
        <end position="273"/>
    </location>
</feature>
<comment type="caution">
    <text evidence="13">The sequence shown here is derived from an EMBL/GenBank/DDBJ whole genome shotgun (WGS) entry which is preliminary data.</text>
</comment>
<evidence type="ECO:0000259" key="12">
    <source>
        <dbReference type="Pfam" id="PF20520"/>
    </source>
</evidence>
<evidence type="ECO:0000256" key="7">
    <source>
        <dbReference type="ARBA" id="ARBA00022989"/>
    </source>
</evidence>
<evidence type="ECO:0000256" key="1">
    <source>
        <dbReference type="ARBA" id="ARBA00004115"/>
    </source>
</evidence>
<comment type="similarity">
    <text evidence="2">Belongs to the BIG1 family.</text>
</comment>
<evidence type="ECO:0000313" key="13">
    <source>
        <dbReference type="EMBL" id="KAK4039813.1"/>
    </source>
</evidence>
<evidence type="ECO:0000256" key="3">
    <source>
        <dbReference type="ARBA" id="ARBA00022089"/>
    </source>
</evidence>
<dbReference type="AlphaFoldDB" id="A0AAN6PF64"/>
<name>A0AAN6PF64_9PEZI</name>
<gene>
    <name evidence="13" type="ORF">C8A01DRAFT_16234</name>
</gene>
<evidence type="ECO:0000256" key="4">
    <source>
        <dbReference type="ARBA" id="ARBA00022692"/>
    </source>
</evidence>
<reference evidence="14" key="1">
    <citation type="journal article" date="2023" name="Mol. Phylogenet. Evol.">
        <title>Genome-scale phylogeny and comparative genomics of the fungal order Sordariales.</title>
        <authorList>
            <person name="Hensen N."/>
            <person name="Bonometti L."/>
            <person name="Westerberg I."/>
            <person name="Brannstrom I.O."/>
            <person name="Guillou S."/>
            <person name="Cros-Aarteil S."/>
            <person name="Calhoun S."/>
            <person name="Haridas S."/>
            <person name="Kuo A."/>
            <person name="Mondo S."/>
            <person name="Pangilinan J."/>
            <person name="Riley R."/>
            <person name="LaButti K."/>
            <person name="Andreopoulos B."/>
            <person name="Lipzen A."/>
            <person name="Chen C."/>
            <person name="Yan M."/>
            <person name="Daum C."/>
            <person name="Ng V."/>
            <person name="Clum A."/>
            <person name="Steindorff A."/>
            <person name="Ohm R.A."/>
            <person name="Martin F."/>
            <person name="Silar P."/>
            <person name="Natvig D.O."/>
            <person name="Lalanne C."/>
            <person name="Gautier V."/>
            <person name="Ament-Velasquez S.L."/>
            <person name="Kruys A."/>
            <person name="Hutchinson M.I."/>
            <person name="Powell A.J."/>
            <person name="Barry K."/>
            <person name="Miller A.N."/>
            <person name="Grigoriev I.V."/>
            <person name="Debuchy R."/>
            <person name="Gladieux P."/>
            <person name="Hiltunen Thoren M."/>
            <person name="Johannesson H."/>
        </authorList>
    </citation>
    <scope>NUCLEOTIDE SEQUENCE [LARGE SCALE GENOMIC DNA]</scope>
    <source>
        <strain evidence="14">CBS 284.82</strain>
    </source>
</reference>
<keyword evidence="9" id="KW-0961">Cell wall biogenesis/degradation</keyword>
<evidence type="ECO:0000256" key="6">
    <source>
        <dbReference type="ARBA" id="ARBA00022824"/>
    </source>
</evidence>
<evidence type="ECO:0000256" key="9">
    <source>
        <dbReference type="ARBA" id="ARBA00023316"/>
    </source>
</evidence>
<evidence type="ECO:0000313" key="14">
    <source>
        <dbReference type="Proteomes" id="UP001303115"/>
    </source>
</evidence>
<keyword evidence="4 10" id="KW-0812">Transmembrane</keyword>
<dbReference type="GO" id="GO:0071555">
    <property type="term" value="P:cell wall organization"/>
    <property type="evidence" value="ECO:0007669"/>
    <property type="project" value="UniProtKB-KW"/>
</dbReference>
<dbReference type="EMBL" id="MU854391">
    <property type="protein sequence ID" value="KAK4039813.1"/>
    <property type="molecule type" value="Genomic_DNA"/>
</dbReference>
<sequence length="284" mass="30865">MKLSTTVALLACAASQAQAFSDSSPFILFSTANLRTPPSTPQLQTAAQVLTTAKSLLASCPTRRYLLVSQPNMHAADVRADSSSSDSSCRMPNLCRAAGGQNSWAVAEVVGQVSGKSLEEYIARACRGKKKEGVSVERVELRHLPAVSDREDGGEARRGEVLGDNDHELGKLLDTLDGDYTIVVFSDPNEFKAYEPDFGAPVRMDLRRWEEAPEVVAQRKANETDNRPLFEKYQFFTPGIFMAFIVLAVILSILGVGLKALASLEVSYGAFDKEMGPAAQKKQM</sequence>
<keyword evidence="8 10" id="KW-0472">Membrane</keyword>
<keyword evidence="5 11" id="KW-0732">Signal</keyword>
<dbReference type="GO" id="GO:0009272">
    <property type="term" value="P:fungal-type cell wall biogenesis"/>
    <property type="evidence" value="ECO:0007669"/>
    <property type="project" value="TreeGrafter"/>
</dbReference>
<feature type="transmembrane region" description="Helical" evidence="10">
    <location>
        <begin position="235"/>
        <end position="258"/>
    </location>
</feature>
<dbReference type="PANTHER" id="PTHR28285:SF1">
    <property type="entry name" value="PROTEIN BIG1"/>
    <property type="match status" value="1"/>
</dbReference>
<evidence type="ECO:0000256" key="10">
    <source>
        <dbReference type="SAM" id="Phobius"/>
    </source>
</evidence>
<evidence type="ECO:0000256" key="11">
    <source>
        <dbReference type="SAM" id="SignalP"/>
    </source>
</evidence>
<protein>
    <recommendedName>
        <fullName evidence="3">Protein BIG1</fullName>
    </recommendedName>
</protein>
<dbReference type="GO" id="GO:0005789">
    <property type="term" value="C:endoplasmic reticulum membrane"/>
    <property type="evidence" value="ECO:0007669"/>
    <property type="project" value="UniProtKB-SubCell"/>
</dbReference>
<dbReference type="GO" id="GO:0006078">
    <property type="term" value="P:(1-&gt;6)-beta-D-glucan biosynthetic process"/>
    <property type="evidence" value="ECO:0007669"/>
    <property type="project" value="TreeGrafter"/>
</dbReference>